<evidence type="ECO:0000256" key="12">
    <source>
        <dbReference type="ARBA" id="ARBA00034013"/>
    </source>
</evidence>
<evidence type="ECO:0000256" key="8">
    <source>
        <dbReference type="ARBA" id="ARBA00023277"/>
    </source>
</evidence>
<dbReference type="SUPFAM" id="SSF81296">
    <property type="entry name" value="E set domains"/>
    <property type="match status" value="1"/>
</dbReference>
<comment type="pathway">
    <text evidence="2 14">Glycan biosynthesis; trehalose biosynthesis.</text>
</comment>
<dbReference type="InterPro" id="IPR022567">
    <property type="entry name" value="DUF3459"/>
</dbReference>
<accession>A0ABQ2V767</accession>
<name>A0ABQ2V767_9PSEU</name>
<dbReference type="InterPro" id="IPR006047">
    <property type="entry name" value="GH13_cat_dom"/>
</dbReference>
<dbReference type="SUPFAM" id="SSF51445">
    <property type="entry name" value="(Trans)glycosidases"/>
    <property type="match status" value="1"/>
</dbReference>
<evidence type="ECO:0000256" key="11">
    <source>
        <dbReference type="ARBA" id="ARBA00033284"/>
    </source>
</evidence>
<evidence type="ECO:0000256" key="6">
    <source>
        <dbReference type="ARBA" id="ARBA00022490"/>
    </source>
</evidence>
<dbReference type="EC" id="3.2.1.141" evidence="4 13"/>
<evidence type="ECO:0000313" key="16">
    <source>
        <dbReference type="EMBL" id="GGU70277.1"/>
    </source>
</evidence>
<dbReference type="InterPro" id="IPR013783">
    <property type="entry name" value="Ig-like_fold"/>
</dbReference>
<feature type="domain" description="Glycosyl hydrolase family 13 catalytic" evidence="15">
    <location>
        <begin position="101"/>
        <end position="522"/>
    </location>
</feature>
<dbReference type="CDD" id="cd02853">
    <property type="entry name" value="E_set_MTHase_like_N"/>
    <property type="match status" value="1"/>
</dbReference>
<evidence type="ECO:0000259" key="15">
    <source>
        <dbReference type="SMART" id="SM00642"/>
    </source>
</evidence>
<dbReference type="InterPro" id="IPR044901">
    <property type="entry name" value="Trehalose_TreZ_E-set_sf"/>
</dbReference>
<dbReference type="Pfam" id="PF00128">
    <property type="entry name" value="Alpha-amylase"/>
    <property type="match status" value="1"/>
</dbReference>
<dbReference type="NCBIfam" id="TIGR02402">
    <property type="entry name" value="trehalose_TreZ"/>
    <property type="match status" value="1"/>
</dbReference>
<dbReference type="Proteomes" id="UP000649573">
    <property type="component" value="Unassembled WGS sequence"/>
</dbReference>
<dbReference type="InterPro" id="IPR012768">
    <property type="entry name" value="Trehalose_TreZ"/>
</dbReference>
<protein>
    <recommendedName>
        <fullName evidence="5 13">Malto-oligosyltrehalose trehalohydrolase</fullName>
        <shortName evidence="14">MTHase</shortName>
        <ecNumber evidence="4 13">3.2.1.141</ecNumber>
    </recommendedName>
    <alternativeName>
        <fullName evidence="11 14">4-alpha-D-((1-&gt;4)-alpha-D-glucano)trehalose trehalohydrolase</fullName>
    </alternativeName>
    <alternativeName>
        <fullName evidence="10 14">Maltooligosyl trehalose trehalohydrolase</fullName>
    </alternativeName>
</protein>
<keyword evidence="8" id="KW-0119">Carbohydrate metabolism</keyword>
<evidence type="ECO:0000256" key="4">
    <source>
        <dbReference type="ARBA" id="ARBA00012268"/>
    </source>
</evidence>
<evidence type="ECO:0000256" key="10">
    <source>
        <dbReference type="ARBA" id="ARBA00032057"/>
    </source>
</evidence>
<dbReference type="EMBL" id="BMRE01000047">
    <property type="protein sequence ID" value="GGU70277.1"/>
    <property type="molecule type" value="Genomic_DNA"/>
</dbReference>
<evidence type="ECO:0000313" key="17">
    <source>
        <dbReference type="Proteomes" id="UP000649573"/>
    </source>
</evidence>
<evidence type="ECO:0000256" key="14">
    <source>
        <dbReference type="PIRNR" id="PIRNR006337"/>
    </source>
</evidence>
<dbReference type="SMART" id="SM00642">
    <property type="entry name" value="Aamy"/>
    <property type="match status" value="1"/>
</dbReference>
<dbReference type="InterPro" id="IPR017853">
    <property type="entry name" value="GH"/>
</dbReference>
<evidence type="ECO:0000256" key="9">
    <source>
        <dbReference type="ARBA" id="ARBA00023295"/>
    </source>
</evidence>
<gene>
    <name evidence="16" type="ORF">GCM10010178_72610</name>
</gene>
<comment type="subcellular location">
    <subcellularLocation>
        <location evidence="1">Cytoplasm</location>
    </subcellularLocation>
</comment>
<comment type="similarity">
    <text evidence="3 14">Belongs to the glycosyl hydrolase 13 family.</text>
</comment>
<reference evidence="17" key="1">
    <citation type="journal article" date="2019" name="Int. J. Syst. Evol. Microbiol.">
        <title>The Global Catalogue of Microorganisms (GCM) 10K type strain sequencing project: providing services to taxonomists for standard genome sequencing and annotation.</title>
        <authorList>
            <consortium name="The Broad Institute Genomics Platform"/>
            <consortium name="The Broad Institute Genome Sequencing Center for Infectious Disease"/>
            <person name="Wu L."/>
            <person name="Ma J."/>
        </authorList>
    </citation>
    <scope>NUCLEOTIDE SEQUENCE [LARGE SCALE GENOMIC DNA]</scope>
    <source>
        <strain evidence="17">JCM 3296</strain>
    </source>
</reference>
<keyword evidence="9 14" id="KW-0326">Glycosidase</keyword>
<evidence type="ECO:0000256" key="5">
    <source>
        <dbReference type="ARBA" id="ARBA00015938"/>
    </source>
</evidence>
<evidence type="ECO:0000256" key="1">
    <source>
        <dbReference type="ARBA" id="ARBA00004496"/>
    </source>
</evidence>
<keyword evidence="17" id="KW-1185">Reference proteome</keyword>
<comment type="catalytic activity">
    <reaction evidence="12 14">
        <text>hydrolysis of (1-&gt;4)-alpha-D-glucosidic linkage in 4-alpha-D-[(1-&gt;4)-alpha-D-glucanosyl]n trehalose to yield trehalose and (1-&gt;4)-alpha-D-glucan.</text>
        <dbReference type="EC" id="3.2.1.141"/>
    </reaction>
</comment>
<dbReference type="InterPro" id="IPR014756">
    <property type="entry name" value="Ig_E-set"/>
</dbReference>
<dbReference type="Gene3D" id="1.10.10.760">
    <property type="entry name" value="E-set domains of sugar-utilizing enzymes"/>
    <property type="match status" value="1"/>
</dbReference>
<dbReference type="PANTHER" id="PTHR43651:SF11">
    <property type="entry name" value="MALTO-OLIGOSYLTREHALOSE TREHALOHYDROLASE"/>
    <property type="match status" value="1"/>
</dbReference>
<proteinExistence type="inferred from homology"/>
<organism evidence="16 17">
    <name type="scientific">Lentzea flava</name>
    <dbReference type="NCBI Taxonomy" id="103732"/>
    <lineage>
        <taxon>Bacteria</taxon>
        <taxon>Bacillati</taxon>
        <taxon>Actinomycetota</taxon>
        <taxon>Actinomycetes</taxon>
        <taxon>Pseudonocardiales</taxon>
        <taxon>Pseudonocardiaceae</taxon>
        <taxon>Lentzea</taxon>
    </lineage>
</organism>
<dbReference type="PIRSF" id="PIRSF006337">
    <property type="entry name" value="Trehalose_TreZ"/>
    <property type="match status" value="1"/>
</dbReference>
<comment type="caution">
    <text evidence="16">The sequence shown here is derived from an EMBL/GenBank/DDBJ whole genome shotgun (WGS) entry which is preliminary data.</text>
</comment>
<evidence type="ECO:0000256" key="3">
    <source>
        <dbReference type="ARBA" id="ARBA00008061"/>
    </source>
</evidence>
<evidence type="ECO:0000256" key="13">
    <source>
        <dbReference type="NCBIfam" id="TIGR02402"/>
    </source>
</evidence>
<evidence type="ECO:0000256" key="7">
    <source>
        <dbReference type="ARBA" id="ARBA00022801"/>
    </source>
</evidence>
<sequence>MARPGDLITLQGAVAAATAPPRVRGTSVCAVTFSVWAPTPEQVHVRVDGVDHEMKRDGDWWHSPKIDLAADGTDYAFVIDDKAYPDPRSLWQPNGVHEASRVYRHDFEWTDSAWTGRTLPGGVIYELHIGTFTQEGTFDAAIGKLDHLVDLGITFVEVMPVNSFDGTEGWGYDGVLWGAVHEPYGGPDGFKRFVDACHRKGLAVLLDVVYNHLGPSGAYLDKFGPYFAGRNDWGPGLNLDGPHSDEVRRYVIDNALQWLGDFHVDGLRLDAVHALADQRAVHILEELAVEVDALSASLNRPLSLIAESDLNDAKLVTAREGGGYGLHAQWSDDLHHCLHVALTGETFGYYEDFAAPGALKNTLEKVFFHAGTWSSFREKHHGKPVDTALIPGHRFLAYTQNHDQIGNRATGDRLPASVSKQKLLCAAAIVLCSPYTPMIFMGEEWAASTPWQFFASFPDPGLAEAVRTGRRREFARHGWGESDVPDPMSPQTVQNSRLRWDEVHEGEHAEVLETYRALIALRRRRPELADPRLDRFVVEQDGLCFVLHRGATRVVVNLGTTPVPLPQGDVLLTSSANPSSVSPESFAVVALT</sequence>
<dbReference type="Gene3D" id="3.20.20.80">
    <property type="entry name" value="Glycosidases"/>
    <property type="match status" value="1"/>
</dbReference>
<evidence type="ECO:0000256" key="2">
    <source>
        <dbReference type="ARBA" id="ARBA00005199"/>
    </source>
</evidence>
<dbReference type="PANTHER" id="PTHR43651">
    <property type="entry name" value="1,4-ALPHA-GLUCAN-BRANCHING ENZYME"/>
    <property type="match status" value="1"/>
</dbReference>
<dbReference type="Pfam" id="PF11941">
    <property type="entry name" value="DUF3459"/>
    <property type="match status" value="1"/>
</dbReference>
<keyword evidence="7 14" id="KW-0378">Hydrolase</keyword>
<dbReference type="Gene3D" id="2.60.40.10">
    <property type="entry name" value="Immunoglobulins"/>
    <property type="match status" value="1"/>
</dbReference>
<dbReference type="CDD" id="cd11325">
    <property type="entry name" value="AmyAc_GTHase"/>
    <property type="match status" value="1"/>
</dbReference>
<keyword evidence="6" id="KW-0963">Cytoplasm</keyword>